<accession>A0A4V0NHI4</accession>
<dbReference type="Gene3D" id="3.40.50.1110">
    <property type="entry name" value="SGNH hydrolase"/>
    <property type="match status" value="1"/>
</dbReference>
<evidence type="ECO:0008006" key="3">
    <source>
        <dbReference type="Google" id="ProtNLM"/>
    </source>
</evidence>
<evidence type="ECO:0000313" key="1">
    <source>
        <dbReference type="EMBL" id="AUX36782.1"/>
    </source>
</evidence>
<protein>
    <recommendedName>
        <fullName evidence="3">SGNH hydrolase-type esterase domain-containing protein</fullName>
    </recommendedName>
</protein>
<dbReference type="Proteomes" id="UP000295497">
    <property type="component" value="Chromosome"/>
</dbReference>
<gene>
    <name evidence="1" type="ORF">SOCE836_089970</name>
</gene>
<sequence length="150" mass="15933">MAPYGTNGDVVQNWTNTNSASWKKFDQQVAKYGKPTAVWVQICIFSFNGATFDEVKKLIANAREHAAPGATIYVTGQPLYESGWTCDLAGSGGPELTDRLARQAAADATLNVIYPGSFGRLGRGTTADSCHPNAAGQQLLGNQAVGFFGE</sequence>
<dbReference type="AlphaFoldDB" id="A0A4V0NHI4"/>
<name>A0A4V0NHI4_SORCE</name>
<reference evidence="1 2" key="1">
    <citation type="submission" date="2015-09" db="EMBL/GenBank/DDBJ databases">
        <title>Sorangium comparison.</title>
        <authorList>
            <person name="Zaburannyi N."/>
            <person name="Bunk B."/>
            <person name="Overmann J."/>
            <person name="Mueller R."/>
        </authorList>
    </citation>
    <scope>NUCLEOTIDE SEQUENCE [LARGE SCALE GENOMIC DNA]</scope>
    <source>
        <strain evidence="1 2">So ce836</strain>
    </source>
</reference>
<dbReference type="SUPFAM" id="SSF52266">
    <property type="entry name" value="SGNH hydrolase"/>
    <property type="match status" value="1"/>
</dbReference>
<organism evidence="1 2">
    <name type="scientific">Sorangium cellulosum</name>
    <name type="common">Polyangium cellulosum</name>
    <dbReference type="NCBI Taxonomy" id="56"/>
    <lineage>
        <taxon>Bacteria</taxon>
        <taxon>Pseudomonadati</taxon>
        <taxon>Myxococcota</taxon>
        <taxon>Polyangia</taxon>
        <taxon>Polyangiales</taxon>
        <taxon>Polyangiaceae</taxon>
        <taxon>Sorangium</taxon>
    </lineage>
</organism>
<dbReference type="RefSeq" id="WP_165374465.1">
    <property type="nucleotide sequence ID" value="NZ_CP012672.1"/>
</dbReference>
<dbReference type="GO" id="GO:0016788">
    <property type="term" value="F:hydrolase activity, acting on ester bonds"/>
    <property type="evidence" value="ECO:0007669"/>
    <property type="project" value="UniProtKB-ARBA"/>
</dbReference>
<evidence type="ECO:0000313" key="2">
    <source>
        <dbReference type="Proteomes" id="UP000295497"/>
    </source>
</evidence>
<proteinExistence type="predicted"/>
<dbReference type="EMBL" id="CP012672">
    <property type="protein sequence ID" value="AUX36782.1"/>
    <property type="molecule type" value="Genomic_DNA"/>
</dbReference>
<dbReference type="InterPro" id="IPR036514">
    <property type="entry name" value="SGNH_hydro_sf"/>
</dbReference>